<dbReference type="InterPro" id="IPR013783">
    <property type="entry name" value="Ig-like_fold"/>
</dbReference>
<dbReference type="PROSITE" id="PS50835">
    <property type="entry name" value="IG_LIKE"/>
    <property type="match status" value="1"/>
</dbReference>
<dbReference type="AlphaFoldDB" id="A0AAN9AGD5"/>
<dbReference type="Pfam" id="PF07679">
    <property type="entry name" value="I-set"/>
    <property type="match status" value="1"/>
</dbReference>
<dbReference type="SMART" id="SM00409">
    <property type="entry name" value="IG"/>
    <property type="match status" value="1"/>
</dbReference>
<dbReference type="GO" id="GO:0050808">
    <property type="term" value="P:synapse organization"/>
    <property type="evidence" value="ECO:0007669"/>
    <property type="project" value="TreeGrafter"/>
</dbReference>
<dbReference type="InterPro" id="IPR007110">
    <property type="entry name" value="Ig-like_dom"/>
</dbReference>
<protein>
    <recommendedName>
        <fullName evidence="3">Ig-like domain-containing protein</fullName>
    </recommendedName>
</protein>
<evidence type="ECO:0000256" key="2">
    <source>
        <dbReference type="SAM" id="SignalP"/>
    </source>
</evidence>
<dbReference type="PANTHER" id="PTHR23279:SF45">
    <property type="entry name" value="DEFECTIVE PROBOSCIS EXTENSION RESPONSE 12, ISOFORM C"/>
    <property type="match status" value="1"/>
</dbReference>
<feature type="region of interest" description="Disordered" evidence="1">
    <location>
        <begin position="41"/>
        <end position="64"/>
    </location>
</feature>
<organism evidence="4 5">
    <name type="scientific">Halocaridina rubra</name>
    <name type="common">Hawaiian red shrimp</name>
    <dbReference type="NCBI Taxonomy" id="373956"/>
    <lineage>
        <taxon>Eukaryota</taxon>
        <taxon>Metazoa</taxon>
        <taxon>Ecdysozoa</taxon>
        <taxon>Arthropoda</taxon>
        <taxon>Crustacea</taxon>
        <taxon>Multicrustacea</taxon>
        <taxon>Malacostraca</taxon>
        <taxon>Eumalacostraca</taxon>
        <taxon>Eucarida</taxon>
        <taxon>Decapoda</taxon>
        <taxon>Pleocyemata</taxon>
        <taxon>Caridea</taxon>
        <taxon>Atyoidea</taxon>
        <taxon>Atyidae</taxon>
        <taxon>Halocaridina</taxon>
    </lineage>
</organism>
<gene>
    <name evidence="4" type="ORF">SK128_009942</name>
</gene>
<accession>A0AAN9AGD5</accession>
<dbReference type="InterPro" id="IPR037448">
    <property type="entry name" value="Zig-8"/>
</dbReference>
<evidence type="ECO:0000256" key="1">
    <source>
        <dbReference type="SAM" id="MobiDB-lite"/>
    </source>
</evidence>
<dbReference type="InterPro" id="IPR036179">
    <property type="entry name" value="Ig-like_dom_sf"/>
</dbReference>
<comment type="caution">
    <text evidence="4">The sequence shown here is derived from an EMBL/GenBank/DDBJ whole genome shotgun (WGS) entry which is preliminary data.</text>
</comment>
<dbReference type="Proteomes" id="UP001381693">
    <property type="component" value="Unassembled WGS sequence"/>
</dbReference>
<dbReference type="SUPFAM" id="SSF48726">
    <property type="entry name" value="Immunoglobulin"/>
    <property type="match status" value="1"/>
</dbReference>
<evidence type="ECO:0000259" key="3">
    <source>
        <dbReference type="PROSITE" id="PS50835"/>
    </source>
</evidence>
<dbReference type="EMBL" id="JAXCGZ010000215">
    <property type="protein sequence ID" value="KAK7086397.1"/>
    <property type="molecule type" value="Genomic_DNA"/>
</dbReference>
<feature type="signal peptide" evidence="2">
    <location>
        <begin position="1"/>
        <end position="22"/>
    </location>
</feature>
<feature type="chain" id="PRO_5042845748" description="Ig-like domain-containing protein" evidence="2">
    <location>
        <begin position="23"/>
        <end position="201"/>
    </location>
</feature>
<keyword evidence="5" id="KW-1185">Reference proteome</keyword>
<evidence type="ECO:0000313" key="5">
    <source>
        <dbReference type="Proteomes" id="UP001381693"/>
    </source>
</evidence>
<reference evidence="4 5" key="1">
    <citation type="submission" date="2023-11" db="EMBL/GenBank/DDBJ databases">
        <title>Halocaridina rubra genome assembly.</title>
        <authorList>
            <person name="Smith C."/>
        </authorList>
    </citation>
    <scope>NUCLEOTIDE SEQUENCE [LARGE SCALE GENOMIC DNA]</scope>
    <source>
        <strain evidence="4">EP-1</strain>
        <tissue evidence="4">Whole</tissue>
    </source>
</reference>
<sequence length="201" mass="22434">MLSSRLPVFILVMMSLWCQATADKYYKSGWKAVSTSDKIGKKRPSYSMARSTSANDVGKNEGNDMTQRLVNTSEIIANITGQVGSTVFLPCTTHHALERQVSWVRRRDWHILTSGGLTYTQEGRFNVHHPEGTTEWTLAIKYVRLRDTGIYECQIAAGEGLMSQSVFLNVVVPQAVIPGQGEYHVDTGSTITLDCYIQQVE</sequence>
<dbReference type="InterPro" id="IPR003598">
    <property type="entry name" value="Ig_sub2"/>
</dbReference>
<proteinExistence type="predicted"/>
<evidence type="ECO:0000313" key="4">
    <source>
        <dbReference type="EMBL" id="KAK7086397.1"/>
    </source>
</evidence>
<dbReference type="GO" id="GO:0032589">
    <property type="term" value="C:neuron projection membrane"/>
    <property type="evidence" value="ECO:0007669"/>
    <property type="project" value="TreeGrafter"/>
</dbReference>
<dbReference type="InterPro" id="IPR013098">
    <property type="entry name" value="Ig_I-set"/>
</dbReference>
<name>A0AAN9AGD5_HALRR</name>
<feature type="domain" description="Ig-like" evidence="3">
    <location>
        <begin position="44"/>
        <end position="169"/>
    </location>
</feature>
<dbReference type="Gene3D" id="2.60.40.10">
    <property type="entry name" value="Immunoglobulins"/>
    <property type="match status" value="1"/>
</dbReference>
<dbReference type="PANTHER" id="PTHR23279">
    <property type="entry name" value="DEFECTIVE PROBOSCIS EXTENSION RESPONSE DPR -RELATED"/>
    <property type="match status" value="1"/>
</dbReference>
<keyword evidence="2" id="KW-0732">Signal</keyword>
<dbReference type="InterPro" id="IPR003599">
    <property type="entry name" value="Ig_sub"/>
</dbReference>
<dbReference type="SMART" id="SM00408">
    <property type="entry name" value="IGc2"/>
    <property type="match status" value="1"/>
</dbReference>